<evidence type="ECO:0000256" key="2">
    <source>
        <dbReference type="SAM" id="Phobius"/>
    </source>
</evidence>
<accession>W1PFA9</accession>
<dbReference type="OMA" id="RICIPGQ"/>
<sequence length="505" mass="57292">MAPEISEQGREHHTIDMANVGSRNEAQEITEHGTMVVAKIESGNEAVPMATEIAEQGSENIEPGNESAWKNHSVYKVPAFMAKMHEGAFTPKLISMGPYHHGNPDLLPMEEHKRRALKHFLKRTGKPRQHYLDALQNVEHKLVACYDWSHVSAPESAEFLKMMLFDGCFLIELHRSTCYRQTAYYEQNDPIFNNIDAPYAYHLYNDMIMVENQIPLLVLHTLLGDVPFSEVNKLVLELFDEPPTLELPGLGLHLLDVRIKGKLGEQSPSVEKEEEPASRRRHLMPGLSCCLQDSEGKSSSHHASNQDKDYDGWDFKLPSATELYEAGVKFKRSDQDGFMNISFDHGELRLPLLNVTDNTESYLLNYMAFEQLGGAWLGNDGTKVSSFVVFMEDLIDTAKDVQILQHARILKNGLGSDDQVAQLFNGITRGMMAYDGPQMKEVRSKLVKYCHRPCNKWRANLCHTYLRNPWTITSVVAGVVLLLLTFLQTLYSMLAYYKQPPQPHT</sequence>
<dbReference type="Gramene" id="ERN06409">
    <property type="protein sequence ID" value="ERN06409"/>
    <property type="gene ID" value="AMTR_s00016p00254390"/>
</dbReference>
<feature type="region of interest" description="Disordered" evidence="1">
    <location>
        <begin position="1"/>
        <end position="25"/>
    </location>
</feature>
<dbReference type="KEGG" id="atr:18434603"/>
<evidence type="ECO:0000313" key="4">
    <source>
        <dbReference type="Proteomes" id="UP000017836"/>
    </source>
</evidence>
<dbReference type="Pfam" id="PF03140">
    <property type="entry name" value="DUF247"/>
    <property type="match status" value="1"/>
</dbReference>
<organism evidence="3 4">
    <name type="scientific">Amborella trichopoda</name>
    <dbReference type="NCBI Taxonomy" id="13333"/>
    <lineage>
        <taxon>Eukaryota</taxon>
        <taxon>Viridiplantae</taxon>
        <taxon>Streptophyta</taxon>
        <taxon>Embryophyta</taxon>
        <taxon>Tracheophyta</taxon>
        <taxon>Spermatophyta</taxon>
        <taxon>Magnoliopsida</taxon>
        <taxon>Amborellales</taxon>
        <taxon>Amborellaceae</taxon>
        <taxon>Amborella</taxon>
    </lineage>
</organism>
<reference evidence="4" key="1">
    <citation type="journal article" date="2013" name="Science">
        <title>The Amborella genome and the evolution of flowering plants.</title>
        <authorList>
            <consortium name="Amborella Genome Project"/>
        </authorList>
    </citation>
    <scope>NUCLEOTIDE SEQUENCE [LARGE SCALE GENOMIC DNA]</scope>
</reference>
<dbReference type="PANTHER" id="PTHR31170">
    <property type="entry name" value="BNAC04G53230D PROTEIN"/>
    <property type="match status" value="1"/>
</dbReference>
<protein>
    <submittedName>
        <fullName evidence="3">Uncharacterized protein</fullName>
    </submittedName>
</protein>
<evidence type="ECO:0000256" key="1">
    <source>
        <dbReference type="SAM" id="MobiDB-lite"/>
    </source>
</evidence>
<name>W1PFA9_AMBTC</name>
<keyword evidence="2" id="KW-0812">Transmembrane</keyword>
<dbReference type="eggNOG" id="ENOG502QR4P">
    <property type="taxonomic scope" value="Eukaryota"/>
</dbReference>
<dbReference type="OrthoDB" id="1846188at2759"/>
<keyword evidence="2" id="KW-0472">Membrane</keyword>
<feature type="transmembrane region" description="Helical" evidence="2">
    <location>
        <begin position="470"/>
        <end position="497"/>
    </location>
</feature>
<dbReference type="Proteomes" id="UP000017836">
    <property type="component" value="Unassembled WGS sequence"/>
</dbReference>
<gene>
    <name evidence="3" type="ORF">AMTR_s00016p00254390</name>
</gene>
<keyword evidence="4" id="KW-1185">Reference proteome</keyword>
<dbReference type="EMBL" id="KI393908">
    <property type="protein sequence ID" value="ERN06409.1"/>
    <property type="molecule type" value="Genomic_DNA"/>
</dbReference>
<dbReference type="InterPro" id="IPR004158">
    <property type="entry name" value="DUF247_pln"/>
</dbReference>
<dbReference type="AlphaFoldDB" id="W1PFA9"/>
<dbReference type="HOGENOM" id="CLU_020188_0_2_1"/>
<keyword evidence="2" id="KW-1133">Transmembrane helix</keyword>
<evidence type="ECO:0000313" key="3">
    <source>
        <dbReference type="EMBL" id="ERN06409.1"/>
    </source>
</evidence>
<proteinExistence type="predicted"/>
<dbReference type="PANTHER" id="PTHR31170:SF22">
    <property type="match status" value="1"/>
</dbReference>